<dbReference type="RefSeq" id="WP_237869744.1">
    <property type="nucleotide sequence ID" value="NZ_JAKLTR010000003.1"/>
</dbReference>
<keyword evidence="1" id="KW-0812">Transmembrane</keyword>
<organism evidence="2 3">
    <name type="scientific">Terrimonas ginsenosidimutans</name>
    <dbReference type="NCBI Taxonomy" id="2908004"/>
    <lineage>
        <taxon>Bacteria</taxon>
        <taxon>Pseudomonadati</taxon>
        <taxon>Bacteroidota</taxon>
        <taxon>Chitinophagia</taxon>
        <taxon>Chitinophagales</taxon>
        <taxon>Chitinophagaceae</taxon>
        <taxon>Terrimonas</taxon>
    </lineage>
</organism>
<accession>A0ABS9KNF7</accession>
<dbReference type="Proteomes" id="UP001165367">
    <property type="component" value="Unassembled WGS sequence"/>
</dbReference>
<keyword evidence="3" id="KW-1185">Reference proteome</keyword>
<sequence length="168" mass="18363">MGAVKRILFITSVSIIIIILFFRILIALSPLEYSSHHTGTVVNTVMHIWLAIAIAFTLTGTLRDKDNTLTIVFKILLTLLASFLAIASLVVLSFLNMCNSVNKKTLYHNKKSASVTIVVGEYGCGATDSGPSVPGVFCVRPVMPGLNWATRLDTLAIDTRQWVSVPDR</sequence>
<feature type="transmembrane region" description="Helical" evidence="1">
    <location>
        <begin position="40"/>
        <end position="59"/>
    </location>
</feature>
<proteinExistence type="predicted"/>
<keyword evidence="1" id="KW-1133">Transmembrane helix</keyword>
<protein>
    <submittedName>
        <fullName evidence="2">Uncharacterized protein</fullName>
    </submittedName>
</protein>
<evidence type="ECO:0000313" key="3">
    <source>
        <dbReference type="Proteomes" id="UP001165367"/>
    </source>
</evidence>
<evidence type="ECO:0000256" key="1">
    <source>
        <dbReference type="SAM" id="Phobius"/>
    </source>
</evidence>
<comment type="caution">
    <text evidence="2">The sequence shown here is derived from an EMBL/GenBank/DDBJ whole genome shotgun (WGS) entry which is preliminary data.</text>
</comment>
<name>A0ABS9KNF7_9BACT</name>
<evidence type="ECO:0000313" key="2">
    <source>
        <dbReference type="EMBL" id="MCG2613867.1"/>
    </source>
</evidence>
<feature type="transmembrane region" description="Helical" evidence="1">
    <location>
        <begin position="71"/>
        <end position="95"/>
    </location>
</feature>
<dbReference type="EMBL" id="JAKLTR010000003">
    <property type="protein sequence ID" value="MCG2613867.1"/>
    <property type="molecule type" value="Genomic_DNA"/>
</dbReference>
<reference evidence="2" key="1">
    <citation type="submission" date="2022-01" db="EMBL/GenBank/DDBJ databases">
        <authorList>
            <person name="Jo J.-H."/>
            <person name="Im W.-T."/>
        </authorList>
    </citation>
    <scope>NUCLEOTIDE SEQUENCE</scope>
    <source>
        <strain evidence="2">NA20</strain>
    </source>
</reference>
<gene>
    <name evidence="2" type="ORF">LZZ85_06225</name>
</gene>
<feature type="transmembrane region" description="Helical" evidence="1">
    <location>
        <begin position="7"/>
        <end position="28"/>
    </location>
</feature>
<keyword evidence="1" id="KW-0472">Membrane</keyword>